<sequence precursor="true">MSPNPRASALLLSLLLLAPGLAWAKTSDRNQDMTIESDGQNGDLNDNGTNVWTGNVLLKQGTLSINASRAELRQRNGDPSYAVLTGKQVKLRQQLDDGSWMDATADRMEYDLSGEVITFIGNYCVKSDKGSNCGQKMVYNTKTSGIQAGGDGSRVRTVIKPKSAQQTKAKP</sequence>
<accession>A0A940WZQ0</accession>
<comment type="subunit">
    <text evidence="4">Component of the lipopolysaccharide transport and assembly complex.</text>
</comment>
<keyword evidence="2 4" id="KW-0732">Signal</keyword>
<dbReference type="GO" id="GO:0009279">
    <property type="term" value="C:cell outer membrane"/>
    <property type="evidence" value="ECO:0007669"/>
    <property type="project" value="TreeGrafter"/>
</dbReference>
<dbReference type="GO" id="GO:0001530">
    <property type="term" value="F:lipopolysaccharide binding"/>
    <property type="evidence" value="ECO:0007669"/>
    <property type="project" value="InterPro"/>
</dbReference>
<evidence type="ECO:0000256" key="2">
    <source>
        <dbReference type="ARBA" id="ARBA00022729"/>
    </source>
</evidence>
<evidence type="ECO:0000313" key="7">
    <source>
        <dbReference type="Proteomes" id="UP000673447"/>
    </source>
</evidence>
<dbReference type="GO" id="GO:0017089">
    <property type="term" value="F:glycolipid transfer activity"/>
    <property type="evidence" value="ECO:0007669"/>
    <property type="project" value="TreeGrafter"/>
</dbReference>
<proteinExistence type="inferred from homology"/>
<organism evidence="6 7">
    <name type="scientific">Pseudoxanthomonas helianthi</name>
    <dbReference type="NCBI Taxonomy" id="1453541"/>
    <lineage>
        <taxon>Bacteria</taxon>
        <taxon>Pseudomonadati</taxon>
        <taxon>Pseudomonadota</taxon>
        <taxon>Gammaproteobacteria</taxon>
        <taxon>Lysobacterales</taxon>
        <taxon>Lysobacteraceae</taxon>
        <taxon>Pseudoxanthomonas</taxon>
    </lineage>
</organism>
<dbReference type="AlphaFoldDB" id="A0A940WZQ0"/>
<feature type="signal peptide" evidence="4">
    <location>
        <begin position="1"/>
        <end position="24"/>
    </location>
</feature>
<evidence type="ECO:0000256" key="1">
    <source>
        <dbReference type="ARBA" id="ARBA00022448"/>
    </source>
</evidence>
<reference evidence="6" key="2">
    <citation type="submission" date="2021-03" db="EMBL/GenBank/DDBJ databases">
        <authorList>
            <person name="Cao W."/>
        </authorList>
    </citation>
    <scope>NUCLEOTIDE SEQUENCE</scope>
    <source>
        <strain evidence="6">110414</strain>
    </source>
</reference>
<comment type="function">
    <text evidence="4">Involved in the assembly of lipopolysaccharide (LPS). Required for the translocation of LPS from the inner membrane to the outer membrane. May form a bridge between the inner membrane and the outer membrane, via interactions with LptC and LptD, thereby facilitating LPS transfer across the periplasm.</text>
</comment>
<dbReference type="InterPro" id="IPR014340">
    <property type="entry name" value="LptA"/>
</dbReference>
<dbReference type="GO" id="GO:0030288">
    <property type="term" value="C:outer membrane-bounded periplasmic space"/>
    <property type="evidence" value="ECO:0007669"/>
    <property type="project" value="TreeGrafter"/>
</dbReference>
<evidence type="ECO:0000259" key="5">
    <source>
        <dbReference type="Pfam" id="PF03968"/>
    </source>
</evidence>
<dbReference type="Proteomes" id="UP000673447">
    <property type="component" value="Unassembled WGS sequence"/>
</dbReference>
<comment type="caution">
    <text evidence="6">The sequence shown here is derived from an EMBL/GenBank/DDBJ whole genome shotgun (WGS) entry which is preliminary data.</text>
</comment>
<dbReference type="HAMAP" id="MF_01914">
    <property type="entry name" value="LPS_assembly_LptA"/>
    <property type="match status" value="1"/>
</dbReference>
<protein>
    <recommendedName>
        <fullName evidence="4">Lipopolysaccharide export system protein LptA</fullName>
    </recommendedName>
</protein>
<dbReference type="EMBL" id="JAGKTC010000001">
    <property type="protein sequence ID" value="MBP3983016.1"/>
    <property type="molecule type" value="Genomic_DNA"/>
</dbReference>
<dbReference type="Gene3D" id="2.60.450.10">
    <property type="entry name" value="Lipopolysaccharide (LPS) transport protein A like domain"/>
    <property type="match status" value="1"/>
</dbReference>
<keyword evidence="1 4" id="KW-0813">Transport</keyword>
<comment type="similarity">
    <text evidence="4">Belongs to the LptA family.</text>
</comment>
<keyword evidence="7" id="KW-1185">Reference proteome</keyword>
<feature type="chain" id="PRO_5038198593" description="Lipopolysaccharide export system protein LptA" evidence="4">
    <location>
        <begin position="25"/>
        <end position="171"/>
    </location>
</feature>
<name>A0A940WZQ0_9GAMM</name>
<gene>
    <name evidence="4 6" type="primary">lptA</name>
    <name evidence="6" type="ORF">J5837_01155</name>
</gene>
<feature type="domain" description="Organic solvent tolerance-like N-terminal" evidence="5">
    <location>
        <begin position="35"/>
        <end position="143"/>
    </location>
</feature>
<dbReference type="NCBIfam" id="TIGR03002">
    <property type="entry name" value="outer_YhbN_LptA"/>
    <property type="match status" value="1"/>
</dbReference>
<dbReference type="RefSeq" id="WP_210534886.1">
    <property type="nucleotide sequence ID" value="NZ_JAGKTC010000001.1"/>
</dbReference>
<dbReference type="Pfam" id="PF03968">
    <property type="entry name" value="LptD_N"/>
    <property type="match status" value="1"/>
</dbReference>
<dbReference type="PANTHER" id="PTHR36504">
    <property type="entry name" value="LIPOPOLYSACCHARIDE EXPORT SYSTEM PROTEIN LPTA"/>
    <property type="match status" value="1"/>
</dbReference>
<dbReference type="GO" id="GO:0015920">
    <property type="term" value="P:lipopolysaccharide transport"/>
    <property type="evidence" value="ECO:0007669"/>
    <property type="project" value="UniProtKB-UniRule"/>
</dbReference>
<evidence type="ECO:0000256" key="4">
    <source>
        <dbReference type="HAMAP-Rule" id="MF_01914"/>
    </source>
</evidence>
<evidence type="ECO:0000256" key="3">
    <source>
        <dbReference type="ARBA" id="ARBA00022764"/>
    </source>
</evidence>
<dbReference type="PANTHER" id="PTHR36504:SF1">
    <property type="entry name" value="LIPOPOLYSACCHARIDE EXPORT SYSTEM PROTEIN LPTA"/>
    <property type="match status" value="1"/>
</dbReference>
<keyword evidence="3 4" id="KW-0574">Periplasm</keyword>
<reference evidence="6" key="1">
    <citation type="journal article" date="2016" name="Int. J. Syst. Evol. Microbiol.">
        <title>Pseudoxanthomonas helianthi sp. nov., isolated from roots of Jerusalem artichoke (Helianthus tuberosus).</title>
        <authorList>
            <person name="Kittiwongwattana C."/>
            <person name="Thawai C."/>
        </authorList>
    </citation>
    <scope>NUCLEOTIDE SEQUENCE</scope>
    <source>
        <strain evidence="6">110414</strain>
    </source>
</reference>
<dbReference type="InterPro" id="IPR052037">
    <property type="entry name" value="LPS_export_LptA"/>
</dbReference>
<dbReference type="GO" id="GO:0043165">
    <property type="term" value="P:Gram-negative-bacterium-type cell outer membrane assembly"/>
    <property type="evidence" value="ECO:0007669"/>
    <property type="project" value="UniProtKB-UniRule"/>
</dbReference>
<comment type="subcellular location">
    <subcellularLocation>
        <location evidence="4">Periplasm</location>
    </subcellularLocation>
</comment>
<evidence type="ECO:0000313" key="6">
    <source>
        <dbReference type="EMBL" id="MBP3983016.1"/>
    </source>
</evidence>
<dbReference type="InterPro" id="IPR005653">
    <property type="entry name" value="OstA-like_N"/>
</dbReference>